<evidence type="ECO:0000313" key="2">
    <source>
        <dbReference type="Proteomes" id="UP000245764"/>
    </source>
</evidence>
<name>A0A2H1FP61_ZYMTR</name>
<protein>
    <submittedName>
        <fullName evidence="1">Uncharacterized protein</fullName>
    </submittedName>
</protein>
<accession>A0A2H1FP61</accession>
<dbReference type="EMBL" id="LT854253">
    <property type="protein sequence ID" value="SMR43102.1"/>
    <property type="molecule type" value="Genomic_DNA"/>
</dbReference>
<sequence length="303" mass="33304">MAAYIPTEDLTWHRPCSSERRLATVPHGRGKAVLCSDFGRRMTTSAENLDTVAFRDEAVEAQSGEKAVLVCDFAAAQRRKLALVTERNEIGHGGVTVEMDGFKFDTGSAAGRGWSEEDELYYGAVERTHENVPALPISDYAIPVVYSNRASGFVRRNVGVEPNGDRDYYGAADLEAYHHMEAAQQGFSTRITTCLESSPELEATLTVPSADPSYTLPHDSPDQPRSSSIALERLAMIRSQLESRLPTPVIPDIRNGVYMRVVVGSRSRGRSGRRMLDRNITLRGKTGCHRGKTGEREGCAVLD</sequence>
<gene>
    <name evidence="1" type="ORF">ZT1E4_G1880</name>
</gene>
<evidence type="ECO:0000313" key="1">
    <source>
        <dbReference type="EMBL" id="SMR43102.1"/>
    </source>
</evidence>
<organism evidence="1 2">
    <name type="scientific">Zymoseptoria tritici ST99CH_1E4</name>
    <dbReference type="NCBI Taxonomy" id="1276532"/>
    <lineage>
        <taxon>Eukaryota</taxon>
        <taxon>Fungi</taxon>
        <taxon>Dikarya</taxon>
        <taxon>Ascomycota</taxon>
        <taxon>Pezizomycotina</taxon>
        <taxon>Dothideomycetes</taxon>
        <taxon>Dothideomycetidae</taxon>
        <taxon>Mycosphaerellales</taxon>
        <taxon>Mycosphaerellaceae</taxon>
        <taxon>Zymoseptoria</taxon>
    </lineage>
</organism>
<dbReference type="AlphaFoldDB" id="A0A2H1FP61"/>
<proteinExistence type="predicted"/>
<dbReference type="Proteomes" id="UP000245764">
    <property type="component" value="Chromosome 1"/>
</dbReference>
<reference evidence="2" key="1">
    <citation type="submission" date="2017-05" db="EMBL/GenBank/DDBJ databases">
        <authorList>
            <person name="Song R."/>
            <person name="Chenine A.L."/>
            <person name="Ruprecht R.M."/>
        </authorList>
    </citation>
    <scope>NUCLEOTIDE SEQUENCE [LARGE SCALE GENOMIC DNA]</scope>
</reference>